<gene>
    <name evidence="3" type="ORF">EDD61_11388</name>
</gene>
<dbReference type="InterPro" id="IPR036388">
    <property type="entry name" value="WH-like_DNA-bd_sf"/>
</dbReference>
<dbReference type="InterPro" id="IPR006343">
    <property type="entry name" value="DnaB/C_C"/>
</dbReference>
<dbReference type="Proteomes" id="UP000295773">
    <property type="component" value="Unassembled WGS sequence"/>
</dbReference>
<dbReference type="InterPro" id="IPR034829">
    <property type="entry name" value="DnaD-like_sf"/>
</dbReference>
<comment type="similarity">
    <text evidence="1">Belongs to the DnaB/DnaD family.</text>
</comment>
<comment type="caution">
    <text evidence="3">The sequence shown here is derived from an EMBL/GenBank/DDBJ whole genome shotgun (WGS) entry which is preliminary data.</text>
</comment>
<dbReference type="EMBL" id="SMBP01000013">
    <property type="protein sequence ID" value="TCU58464.1"/>
    <property type="molecule type" value="Genomic_DNA"/>
</dbReference>
<protein>
    <submittedName>
        <fullName evidence="3">DNA replication protein</fullName>
    </submittedName>
</protein>
<name>A0A4R3TBC0_9FIRM</name>
<dbReference type="SUPFAM" id="SSF158499">
    <property type="entry name" value="DnaD domain-like"/>
    <property type="match status" value="1"/>
</dbReference>
<evidence type="ECO:0000313" key="4">
    <source>
        <dbReference type="Proteomes" id="UP000295773"/>
    </source>
</evidence>
<evidence type="ECO:0000259" key="2">
    <source>
        <dbReference type="Pfam" id="PF07261"/>
    </source>
</evidence>
<reference evidence="3 4" key="1">
    <citation type="submission" date="2019-03" db="EMBL/GenBank/DDBJ databases">
        <title>Genomic Encyclopedia of Type Strains, Phase IV (KMG-IV): sequencing the most valuable type-strain genomes for metagenomic binning, comparative biology and taxonomic classification.</title>
        <authorList>
            <person name="Goeker M."/>
        </authorList>
    </citation>
    <scope>NUCLEOTIDE SEQUENCE [LARGE SCALE GENOMIC DNA]</scope>
    <source>
        <strain evidence="3 4">DSM 29481</strain>
    </source>
</reference>
<accession>A0A4R3TBC0</accession>
<keyword evidence="4" id="KW-1185">Reference proteome</keyword>
<dbReference type="PANTHER" id="PTHR37293">
    <property type="entry name" value="PHAGE REPLICATION PROTEIN-RELATED"/>
    <property type="match status" value="1"/>
</dbReference>
<dbReference type="AlphaFoldDB" id="A0A4R3TBC0"/>
<dbReference type="InterPro" id="IPR053162">
    <property type="entry name" value="DnaD"/>
</dbReference>
<dbReference type="Pfam" id="PF07261">
    <property type="entry name" value="DnaB_2"/>
    <property type="match status" value="1"/>
</dbReference>
<dbReference type="NCBIfam" id="TIGR01446">
    <property type="entry name" value="DnaD_dom"/>
    <property type="match status" value="1"/>
</dbReference>
<organism evidence="3 4">
    <name type="scientific">Longicatena caecimuris</name>
    <dbReference type="NCBI Taxonomy" id="1796635"/>
    <lineage>
        <taxon>Bacteria</taxon>
        <taxon>Bacillati</taxon>
        <taxon>Bacillota</taxon>
        <taxon>Erysipelotrichia</taxon>
        <taxon>Erysipelotrichales</taxon>
        <taxon>Erysipelotrichaceae</taxon>
        <taxon>Longicatena</taxon>
    </lineage>
</organism>
<proteinExistence type="inferred from homology"/>
<feature type="domain" description="DnaB/C C-terminal" evidence="2">
    <location>
        <begin position="106"/>
        <end position="168"/>
    </location>
</feature>
<dbReference type="Gene3D" id="1.10.10.10">
    <property type="entry name" value="Winged helix-like DNA-binding domain superfamily/Winged helix DNA-binding domain"/>
    <property type="match status" value="1"/>
</dbReference>
<dbReference type="RefSeq" id="WP_008978467.1">
    <property type="nucleotide sequence ID" value="NZ_DBGDHU010000010.1"/>
</dbReference>
<evidence type="ECO:0000256" key="1">
    <source>
        <dbReference type="ARBA" id="ARBA00093462"/>
    </source>
</evidence>
<dbReference type="PANTHER" id="PTHR37293:SF6">
    <property type="entry name" value="DNA REPLICATION PROTEIN DNAD"/>
    <property type="match status" value="1"/>
</dbReference>
<dbReference type="Gene3D" id="1.10.10.630">
    <property type="entry name" value="DnaD domain-like"/>
    <property type="match status" value="1"/>
</dbReference>
<sequence>MDWWKEKFINRRDYMLDHLDELTMTSDETLLIMLIDFLNQHQIPVTHGILAKKMKKDSGEIDDLLSQLSAKGYVQLTFQNGKILFEIDGVFAGAKEKTMNFDASLFDLFETEFARPLSQMELQRLADWLNVYEQKLIGYALREALTYEHLSFDYIERILVEWKKRGLRPEDYEEGKR</sequence>
<evidence type="ECO:0000313" key="3">
    <source>
        <dbReference type="EMBL" id="TCU58464.1"/>
    </source>
</evidence>